<accession>A0A8H3W262</accession>
<protein>
    <submittedName>
        <fullName evidence="2">Uncharacterized protein</fullName>
    </submittedName>
</protein>
<evidence type="ECO:0000256" key="1">
    <source>
        <dbReference type="SAM" id="Phobius"/>
    </source>
</evidence>
<organism evidence="2 3">
    <name type="scientific">Colletotrichum asianum</name>
    <dbReference type="NCBI Taxonomy" id="702518"/>
    <lineage>
        <taxon>Eukaryota</taxon>
        <taxon>Fungi</taxon>
        <taxon>Dikarya</taxon>
        <taxon>Ascomycota</taxon>
        <taxon>Pezizomycotina</taxon>
        <taxon>Sordariomycetes</taxon>
        <taxon>Hypocreomycetidae</taxon>
        <taxon>Glomerellales</taxon>
        <taxon>Glomerellaceae</taxon>
        <taxon>Colletotrichum</taxon>
        <taxon>Colletotrichum gloeosporioides species complex</taxon>
    </lineage>
</organism>
<name>A0A8H3W262_9PEZI</name>
<sequence length="38" mass="4475">MYGFMNTTIHMDWIPTAILFISFTAIIHGYQSHRFSII</sequence>
<dbReference type="AlphaFoldDB" id="A0A8H3W262"/>
<keyword evidence="1" id="KW-1133">Transmembrane helix</keyword>
<keyword evidence="3" id="KW-1185">Reference proteome</keyword>
<proteinExistence type="predicted"/>
<gene>
    <name evidence="2" type="ORF">GQ607_014854</name>
</gene>
<keyword evidence="1" id="KW-0812">Transmembrane</keyword>
<comment type="caution">
    <text evidence="2">The sequence shown here is derived from an EMBL/GenBank/DDBJ whole genome shotgun (WGS) entry which is preliminary data.</text>
</comment>
<feature type="transmembrane region" description="Helical" evidence="1">
    <location>
        <begin position="13"/>
        <end position="30"/>
    </location>
</feature>
<dbReference type="Proteomes" id="UP000434172">
    <property type="component" value="Unassembled WGS sequence"/>
</dbReference>
<evidence type="ECO:0000313" key="2">
    <source>
        <dbReference type="EMBL" id="KAF0317937.1"/>
    </source>
</evidence>
<dbReference type="EMBL" id="WOWK01000120">
    <property type="protein sequence ID" value="KAF0317937.1"/>
    <property type="molecule type" value="Genomic_DNA"/>
</dbReference>
<evidence type="ECO:0000313" key="3">
    <source>
        <dbReference type="Proteomes" id="UP000434172"/>
    </source>
</evidence>
<reference evidence="2 3" key="1">
    <citation type="submission" date="2019-12" db="EMBL/GenBank/DDBJ databases">
        <title>A genome sequence resource for the geographically widespread anthracnose pathogen Colletotrichum asianum.</title>
        <authorList>
            <person name="Meng Y."/>
        </authorList>
    </citation>
    <scope>NUCLEOTIDE SEQUENCE [LARGE SCALE GENOMIC DNA]</scope>
    <source>
        <strain evidence="2 3">ICMP 18580</strain>
    </source>
</reference>
<keyword evidence="1" id="KW-0472">Membrane</keyword>